<evidence type="ECO:0000256" key="1">
    <source>
        <dbReference type="ARBA" id="ARBA00022679"/>
    </source>
</evidence>
<reference evidence="4 5" key="1">
    <citation type="journal article" date="2018" name="Int. J. Syst. Evol. Microbiol.">
        <title>Methylomusa anaerophila gen. nov., sp. nov., an anaerobic methanol-utilizing bacterium isolated from a microbial fuel cell.</title>
        <authorList>
            <person name="Amano N."/>
            <person name="Yamamuro A."/>
            <person name="Miyahara M."/>
            <person name="Kouzuma A."/>
            <person name="Abe T."/>
            <person name="Watanabe K."/>
        </authorList>
    </citation>
    <scope>NUCLEOTIDE SEQUENCE [LARGE SCALE GENOMIC DNA]</scope>
    <source>
        <strain evidence="4 5">MMFC1</strain>
    </source>
</reference>
<dbReference type="EC" id="2.3.1.-" evidence="4"/>
<dbReference type="AlphaFoldDB" id="A0A348AK21"/>
<protein>
    <submittedName>
        <fullName evidence="4">Acetyltransferase YpeA</fullName>
        <ecNumber evidence="4">2.3.1.-</ecNumber>
    </submittedName>
</protein>
<keyword evidence="5" id="KW-1185">Reference proteome</keyword>
<evidence type="ECO:0000256" key="2">
    <source>
        <dbReference type="ARBA" id="ARBA00023315"/>
    </source>
</evidence>
<dbReference type="PROSITE" id="PS51186">
    <property type="entry name" value="GNAT"/>
    <property type="match status" value="1"/>
</dbReference>
<keyword evidence="1 4" id="KW-0808">Transferase</keyword>
<dbReference type="RefSeq" id="WP_232035765.1">
    <property type="nucleotide sequence ID" value="NZ_AP018449.1"/>
</dbReference>
<organism evidence="4 5">
    <name type="scientific">Methylomusa anaerophila</name>
    <dbReference type="NCBI Taxonomy" id="1930071"/>
    <lineage>
        <taxon>Bacteria</taxon>
        <taxon>Bacillati</taxon>
        <taxon>Bacillota</taxon>
        <taxon>Negativicutes</taxon>
        <taxon>Selenomonadales</taxon>
        <taxon>Sporomusaceae</taxon>
        <taxon>Methylomusa</taxon>
    </lineage>
</organism>
<dbReference type="EMBL" id="AP018449">
    <property type="protein sequence ID" value="BBB91419.1"/>
    <property type="molecule type" value="Genomic_DNA"/>
</dbReference>
<dbReference type="PANTHER" id="PTHR43877">
    <property type="entry name" value="AMINOALKYLPHOSPHONATE N-ACETYLTRANSFERASE-RELATED-RELATED"/>
    <property type="match status" value="1"/>
</dbReference>
<dbReference type="KEGG" id="mana:MAMMFC1_02103"/>
<dbReference type="GO" id="GO:0016747">
    <property type="term" value="F:acyltransferase activity, transferring groups other than amino-acyl groups"/>
    <property type="evidence" value="ECO:0007669"/>
    <property type="project" value="InterPro"/>
</dbReference>
<dbReference type="InterPro" id="IPR050832">
    <property type="entry name" value="Bact_Acetyltransf"/>
</dbReference>
<dbReference type="InterPro" id="IPR000182">
    <property type="entry name" value="GNAT_dom"/>
</dbReference>
<dbReference type="InterPro" id="IPR016181">
    <property type="entry name" value="Acyl_CoA_acyltransferase"/>
</dbReference>
<evidence type="ECO:0000313" key="5">
    <source>
        <dbReference type="Proteomes" id="UP000276437"/>
    </source>
</evidence>
<dbReference type="Gene3D" id="3.40.630.30">
    <property type="match status" value="1"/>
</dbReference>
<evidence type="ECO:0000313" key="4">
    <source>
        <dbReference type="EMBL" id="BBB91419.1"/>
    </source>
</evidence>
<dbReference type="SUPFAM" id="SSF55729">
    <property type="entry name" value="Acyl-CoA N-acyltransferases (Nat)"/>
    <property type="match status" value="1"/>
</dbReference>
<evidence type="ECO:0000259" key="3">
    <source>
        <dbReference type="PROSITE" id="PS51186"/>
    </source>
</evidence>
<dbReference type="Pfam" id="PF00583">
    <property type="entry name" value="Acetyltransf_1"/>
    <property type="match status" value="1"/>
</dbReference>
<keyword evidence="2 4" id="KW-0012">Acyltransferase</keyword>
<dbReference type="CDD" id="cd04301">
    <property type="entry name" value="NAT_SF"/>
    <property type="match status" value="1"/>
</dbReference>
<gene>
    <name evidence="4" type="primary">ypeA_2</name>
    <name evidence="4" type="ORF">MAMMFC1_02103</name>
</gene>
<accession>A0A348AK21</accession>
<proteinExistence type="predicted"/>
<dbReference type="Proteomes" id="UP000276437">
    <property type="component" value="Chromosome"/>
</dbReference>
<feature type="domain" description="N-acetyltransferase" evidence="3">
    <location>
        <begin position="6"/>
        <end position="139"/>
    </location>
</feature>
<name>A0A348AK21_9FIRM</name>
<sequence>MGMGETMIREMTIRDYDDVIKLWQKTAGIGLSDADSRENIRRYMERNPGLSYVAEQNGAGIIGAVLCSHDGRRGYLHHLAVDACCRGQGLGRSLVERCMAKLREAGITKCHVFIFKDNETGKAFWTHNSWAVRQDLTIASRNIDSNYSP</sequence>